<proteinExistence type="predicted"/>
<evidence type="ECO:0000313" key="3">
    <source>
        <dbReference type="Proteomes" id="UP000017396"/>
    </source>
</evidence>
<organism evidence="2 3">
    <name type="scientific">Gloeobacter kilaueensis (strain ATCC BAA-2537 / CCAP 1431/1 / ULC 316 / JS1)</name>
    <dbReference type="NCBI Taxonomy" id="1183438"/>
    <lineage>
        <taxon>Bacteria</taxon>
        <taxon>Bacillati</taxon>
        <taxon>Cyanobacteriota</taxon>
        <taxon>Cyanophyceae</taxon>
        <taxon>Gloeobacterales</taxon>
        <taxon>Gloeobacteraceae</taxon>
        <taxon>Gloeobacter</taxon>
    </lineage>
</organism>
<keyword evidence="3" id="KW-1185">Reference proteome</keyword>
<dbReference type="KEGG" id="glj:GKIL_3480"/>
<evidence type="ECO:0000259" key="1">
    <source>
        <dbReference type="Pfam" id="PF13751"/>
    </source>
</evidence>
<dbReference type="RefSeq" id="WP_023175028.1">
    <property type="nucleotide sequence ID" value="NC_022600.1"/>
</dbReference>
<dbReference type="AlphaFoldDB" id="U5QLB6"/>
<dbReference type="EMBL" id="CP003587">
    <property type="protein sequence ID" value="AGY59726.1"/>
    <property type="molecule type" value="Genomic_DNA"/>
</dbReference>
<name>U5QLB6_GLOK1</name>
<reference evidence="2 3" key="1">
    <citation type="journal article" date="2013" name="PLoS ONE">
        <title>Cultivation and Complete Genome Sequencing of Gloeobacter kilaueensis sp. nov., from a Lava Cave in Kilauea Caldera, Hawai'i.</title>
        <authorList>
            <person name="Saw J.H."/>
            <person name="Schatz M."/>
            <person name="Brown M.V."/>
            <person name="Kunkel D.D."/>
            <person name="Foster J.S."/>
            <person name="Shick H."/>
            <person name="Christensen S."/>
            <person name="Hou S."/>
            <person name="Wan X."/>
            <person name="Donachie S.P."/>
        </authorList>
    </citation>
    <scope>NUCLEOTIDE SEQUENCE [LARGE SCALE GENOMIC DNA]</scope>
    <source>
        <strain evidence="3">JS</strain>
    </source>
</reference>
<dbReference type="Proteomes" id="UP000017396">
    <property type="component" value="Chromosome"/>
</dbReference>
<dbReference type="Pfam" id="PF13751">
    <property type="entry name" value="DDE_Tnp_1_6"/>
    <property type="match status" value="1"/>
</dbReference>
<sequence>MELPRQFGVELIGPVLPDTSWQTQAGKGFESFRFQIDWQAKQVRCPMGRTSNYWSEGIDRVGEPLIRARFSRKDCEVCPGFQDCTTSAKYGRCVSFRPQEQHEALQRARAYQATQEFKERYQCRAGIEGSISEAVRVFGMRRSRYIGVAKTHLQHMAIAAAINLHRWFAWVEERPMAATRVSRFQALAPLGS</sequence>
<dbReference type="eggNOG" id="COG3039">
    <property type="taxonomic scope" value="Bacteria"/>
</dbReference>
<dbReference type="HOGENOM" id="CLU_028885_1_1_3"/>
<gene>
    <name evidence="2" type="ORF">GKIL_3480</name>
</gene>
<dbReference type="InterPro" id="IPR025668">
    <property type="entry name" value="Tnp_DDE_dom"/>
</dbReference>
<evidence type="ECO:0000313" key="2">
    <source>
        <dbReference type="EMBL" id="AGY59726.1"/>
    </source>
</evidence>
<dbReference type="STRING" id="1183438.GKIL_3480"/>
<protein>
    <submittedName>
        <fullName evidence="2">Transposase IS4 family protein</fullName>
    </submittedName>
</protein>
<feature type="domain" description="Transposase DDE" evidence="1">
    <location>
        <begin position="45"/>
        <end position="166"/>
    </location>
</feature>
<accession>U5QLB6</accession>